<protein>
    <recommendedName>
        <fullName evidence="1">SnoaL-like domain-containing protein</fullName>
    </recommendedName>
</protein>
<dbReference type="EMBL" id="JAUIRO010000006">
    <property type="protein sequence ID" value="KAK0710139.1"/>
    <property type="molecule type" value="Genomic_DNA"/>
</dbReference>
<dbReference type="Pfam" id="PF26528">
    <property type="entry name" value="SnoaL_6"/>
    <property type="match status" value="1"/>
</dbReference>
<feature type="domain" description="SnoaL-like" evidence="1">
    <location>
        <begin position="3"/>
        <end position="170"/>
    </location>
</feature>
<dbReference type="RefSeq" id="XP_060293443.1">
    <property type="nucleotide sequence ID" value="XM_060434988.1"/>
</dbReference>
<name>A0AA40A6C4_9PEZI</name>
<dbReference type="InterPro" id="IPR058931">
    <property type="entry name" value="SnoaL_6"/>
</dbReference>
<proteinExistence type="predicted"/>
<gene>
    <name evidence="2" type="ORF">B0T26DRAFT_433154</name>
</gene>
<keyword evidence="3" id="KW-1185">Reference proteome</keyword>
<reference evidence="2" key="1">
    <citation type="submission" date="2023-06" db="EMBL/GenBank/DDBJ databases">
        <title>Genome-scale phylogeny and comparative genomics of the fungal order Sordariales.</title>
        <authorList>
            <consortium name="Lawrence Berkeley National Laboratory"/>
            <person name="Hensen N."/>
            <person name="Bonometti L."/>
            <person name="Westerberg I."/>
            <person name="Brannstrom I.O."/>
            <person name="Guillou S."/>
            <person name="Cros-Aarteil S."/>
            <person name="Calhoun S."/>
            <person name="Haridas S."/>
            <person name="Kuo A."/>
            <person name="Mondo S."/>
            <person name="Pangilinan J."/>
            <person name="Riley R."/>
            <person name="LaButti K."/>
            <person name="Andreopoulos B."/>
            <person name="Lipzen A."/>
            <person name="Chen C."/>
            <person name="Yanf M."/>
            <person name="Daum C."/>
            <person name="Ng V."/>
            <person name="Clum A."/>
            <person name="Steindorff A."/>
            <person name="Ohm R."/>
            <person name="Martin F."/>
            <person name="Silar P."/>
            <person name="Natvig D."/>
            <person name="Lalanne C."/>
            <person name="Gautier V."/>
            <person name="Ament-velasquez S.L."/>
            <person name="Kruys A."/>
            <person name="Hutchinson M.I."/>
            <person name="Powell A.J."/>
            <person name="Barry K."/>
            <person name="Miller A.N."/>
            <person name="Grigoriev I.V."/>
            <person name="Debuchy R."/>
            <person name="Gladieux P."/>
            <person name="Thoren M.H."/>
            <person name="Johannesson H."/>
        </authorList>
    </citation>
    <scope>NUCLEOTIDE SEQUENCE</scope>
    <source>
        <strain evidence="2">SMH2392-1A</strain>
    </source>
</reference>
<organism evidence="2 3">
    <name type="scientific">Lasiosphaeria miniovina</name>
    <dbReference type="NCBI Taxonomy" id="1954250"/>
    <lineage>
        <taxon>Eukaryota</taxon>
        <taxon>Fungi</taxon>
        <taxon>Dikarya</taxon>
        <taxon>Ascomycota</taxon>
        <taxon>Pezizomycotina</taxon>
        <taxon>Sordariomycetes</taxon>
        <taxon>Sordariomycetidae</taxon>
        <taxon>Sordariales</taxon>
        <taxon>Lasiosphaeriaceae</taxon>
        <taxon>Lasiosphaeria</taxon>
    </lineage>
</organism>
<dbReference type="AlphaFoldDB" id="A0AA40A6C4"/>
<dbReference type="Proteomes" id="UP001172101">
    <property type="component" value="Unassembled WGS sequence"/>
</dbReference>
<evidence type="ECO:0000313" key="2">
    <source>
        <dbReference type="EMBL" id="KAK0710139.1"/>
    </source>
</evidence>
<comment type="caution">
    <text evidence="2">The sequence shown here is derived from an EMBL/GenBank/DDBJ whole genome shotgun (WGS) entry which is preliminary data.</text>
</comment>
<evidence type="ECO:0000259" key="1">
    <source>
        <dbReference type="Pfam" id="PF26528"/>
    </source>
</evidence>
<sequence length="177" mass="19555">MATATAPLAQHLKARYLAYRAATDFDAKGLFYSDSCLQICRPQPSYAAQDRATIVQYLREAAAGGMNLATSSTQQVPPMKGCTIRLATADEFEFASDEVTLPAGFTAAELKLKAQAEGWVGTRVDLWSESPEDTSRQMLVKVKYWWRKEGGEWVQILHDIMYMGPHDGTQGTDGEVL</sequence>
<accession>A0AA40A6C4</accession>
<dbReference type="GeneID" id="85318258"/>
<evidence type="ECO:0000313" key="3">
    <source>
        <dbReference type="Proteomes" id="UP001172101"/>
    </source>
</evidence>